<comment type="caution">
    <text evidence="8">The sequence shown here is derived from an EMBL/GenBank/DDBJ whole genome shotgun (WGS) entry which is preliminary data.</text>
</comment>
<dbReference type="Gene3D" id="2.60.40.4070">
    <property type="match status" value="1"/>
</dbReference>
<reference evidence="8 10" key="1">
    <citation type="submission" date="2019-03" db="EMBL/GenBank/DDBJ databases">
        <title>Genomic Encyclopedia of Type Strains, Phase IV (KMG-IV): sequencing the most valuable type-strain genomes for metagenomic binning, comparative biology and taxonomic classification.</title>
        <authorList>
            <person name="Goeker M."/>
        </authorList>
    </citation>
    <scope>NUCLEOTIDE SEQUENCE [LARGE SCALE GENOMIC DNA]</scope>
    <source>
        <strain evidence="8 10">DSM 12034</strain>
    </source>
</reference>
<dbReference type="AlphaFoldDB" id="A0A4R3L8Y8"/>
<evidence type="ECO:0000256" key="1">
    <source>
        <dbReference type="ARBA" id="ARBA00010577"/>
    </source>
</evidence>
<protein>
    <recommendedName>
        <fullName evidence="2 5">Basal-body rod modification protein FlgD</fullName>
    </recommendedName>
</protein>
<feature type="domain" description="FlgD Tudor-like" evidence="7">
    <location>
        <begin position="88"/>
        <end position="213"/>
    </location>
</feature>
<dbReference type="Pfam" id="PF13860">
    <property type="entry name" value="FlgD_ig"/>
    <property type="match status" value="1"/>
</dbReference>
<name>A0A4R3L8Y8_9BURK</name>
<dbReference type="InterPro" id="IPR025963">
    <property type="entry name" value="FLgD_Tudor"/>
</dbReference>
<feature type="domain" description="FlgD/Vpr Ig-like" evidence="6">
    <location>
        <begin position="107"/>
        <end position="156"/>
    </location>
</feature>
<proteinExistence type="inferred from homology"/>
<dbReference type="InterPro" id="IPR025965">
    <property type="entry name" value="FlgD/Vpr_Ig-like"/>
</dbReference>
<keyword evidence="8" id="KW-0966">Cell projection</keyword>
<dbReference type="EMBL" id="VJNC01000002">
    <property type="protein sequence ID" value="TSE23608.1"/>
    <property type="molecule type" value="Genomic_DNA"/>
</dbReference>
<evidence type="ECO:0000256" key="4">
    <source>
        <dbReference type="ARBA" id="ARBA00024746"/>
    </source>
</evidence>
<evidence type="ECO:0000256" key="5">
    <source>
        <dbReference type="RuleBase" id="RU362076"/>
    </source>
</evidence>
<evidence type="ECO:0000313" key="10">
    <source>
        <dbReference type="Proteomes" id="UP000295536"/>
    </source>
</evidence>
<evidence type="ECO:0000313" key="9">
    <source>
        <dbReference type="EMBL" id="TSE23608.1"/>
    </source>
</evidence>
<evidence type="ECO:0000259" key="6">
    <source>
        <dbReference type="Pfam" id="PF13860"/>
    </source>
</evidence>
<dbReference type="Proteomes" id="UP000315577">
    <property type="component" value="Unassembled WGS sequence"/>
</dbReference>
<keyword evidence="8" id="KW-0282">Flagellum</keyword>
<evidence type="ECO:0000256" key="2">
    <source>
        <dbReference type="ARBA" id="ARBA00016013"/>
    </source>
</evidence>
<dbReference type="Pfam" id="PF03963">
    <property type="entry name" value="FlgD"/>
    <property type="match status" value="1"/>
</dbReference>
<sequence length="217" mass="22622">MFMTPLSNTEIEAYNAKGGAQAESTDPKAAQERFLKLFVAQLNNQDPLNPLDNAQMTTQMAQINQVVGLQQVNETLKSLASQFNMVSSIQGAQLVGRDVVSDGNGVVIDDGVARGAFNLPAAADTVTVELLDAAGTVVGTTALGARGAGLQTFEWPLGSVDPARVATIRVTASANGQAVNATPLALHRVQSVGLVDGSLRLRTDGGTLAYDQVLAFL</sequence>
<keyword evidence="11" id="KW-1185">Reference proteome</keyword>
<evidence type="ECO:0000256" key="3">
    <source>
        <dbReference type="ARBA" id="ARBA00022795"/>
    </source>
</evidence>
<organism evidence="8 10">
    <name type="scientific">Tepidimonas ignava</name>
    <dbReference type="NCBI Taxonomy" id="114249"/>
    <lineage>
        <taxon>Bacteria</taxon>
        <taxon>Pseudomonadati</taxon>
        <taxon>Pseudomonadota</taxon>
        <taxon>Betaproteobacteria</taxon>
        <taxon>Burkholderiales</taxon>
        <taxon>Tepidimonas</taxon>
    </lineage>
</organism>
<dbReference type="GO" id="GO:0044781">
    <property type="term" value="P:bacterial-type flagellum organization"/>
    <property type="evidence" value="ECO:0007669"/>
    <property type="project" value="UniProtKB-UniRule"/>
</dbReference>
<evidence type="ECO:0000313" key="8">
    <source>
        <dbReference type="EMBL" id="TCS96263.1"/>
    </source>
</evidence>
<keyword evidence="3 5" id="KW-1005">Bacterial flagellum biogenesis</keyword>
<dbReference type="EMBL" id="SMAH01000012">
    <property type="protein sequence ID" value="TCS96263.1"/>
    <property type="molecule type" value="Genomic_DNA"/>
</dbReference>
<dbReference type="RefSeq" id="WP_132963088.1">
    <property type="nucleotide sequence ID" value="NZ_SMAH01000012.1"/>
</dbReference>
<dbReference type="OrthoDB" id="9785233at2"/>
<evidence type="ECO:0000313" key="11">
    <source>
        <dbReference type="Proteomes" id="UP000315577"/>
    </source>
</evidence>
<comment type="similarity">
    <text evidence="1 5">Belongs to the FlgD family.</text>
</comment>
<dbReference type="InterPro" id="IPR005648">
    <property type="entry name" value="FlgD"/>
</dbReference>
<dbReference type="Pfam" id="PF13861">
    <property type="entry name" value="FLgD_tudor"/>
    <property type="match status" value="1"/>
</dbReference>
<comment type="function">
    <text evidence="4 5">Required for flagellar hook formation. May act as a scaffolding protein.</text>
</comment>
<dbReference type="Proteomes" id="UP000295536">
    <property type="component" value="Unassembled WGS sequence"/>
</dbReference>
<reference evidence="9 11" key="2">
    <citation type="submission" date="2019-07" db="EMBL/GenBank/DDBJ databases">
        <title>Tepidimonas ignava SPS-1037 draft genome.</title>
        <authorList>
            <person name="Da Costa M.S."/>
            <person name="Froufe H.J.C."/>
            <person name="Egas C."/>
            <person name="Albuquerque L."/>
        </authorList>
    </citation>
    <scope>NUCLEOTIDE SEQUENCE [LARGE SCALE GENOMIC DNA]</scope>
    <source>
        <strain evidence="9 11">SPS-1037</strain>
    </source>
</reference>
<gene>
    <name evidence="9" type="primary">flgD</name>
    <name evidence="8" type="ORF">EDC36_11252</name>
    <name evidence="9" type="ORF">Tigna_00302</name>
</gene>
<evidence type="ECO:0000259" key="7">
    <source>
        <dbReference type="Pfam" id="PF13861"/>
    </source>
</evidence>
<dbReference type="Gene3D" id="2.30.30.910">
    <property type="match status" value="1"/>
</dbReference>
<keyword evidence="8" id="KW-0969">Cilium</keyword>
<accession>A0A4R3L8Y8</accession>